<accession>A0ABU2ZEI3</accession>
<evidence type="ECO:0008006" key="4">
    <source>
        <dbReference type="Google" id="ProtNLM"/>
    </source>
</evidence>
<comment type="caution">
    <text evidence="2">The sequence shown here is derived from an EMBL/GenBank/DDBJ whole genome shotgun (WGS) entry which is preliminary data.</text>
</comment>
<organism evidence="2 3">
    <name type="scientific">Streptomyces gottesmaniae</name>
    <dbReference type="NCBI Taxonomy" id="3075518"/>
    <lineage>
        <taxon>Bacteria</taxon>
        <taxon>Bacillati</taxon>
        <taxon>Actinomycetota</taxon>
        <taxon>Actinomycetes</taxon>
        <taxon>Kitasatosporales</taxon>
        <taxon>Streptomycetaceae</taxon>
        <taxon>Streptomyces</taxon>
    </lineage>
</organism>
<name>A0ABU2ZEI3_9ACTN</name>
<feature type="non-terminal residue" evidence="2">
    <location>
        <position position="150"/>
    </location>
</feature>
<evidence type="ECO:0000313" key="2">
    <source>
        <dbReference type="EMBL" id="MDT0574488.1"/>
    </source>
</evidence>
<evidence type="ECO:0000256" key="1">
    <source>
        <dbReference type="SAM" id="MobiDB-lite"/>
    </source>
</evidence>
<evidence type="ECO:0000313" key="3">
    <source>
        <dbReference type="Proteomes" id="UP001180737"/>
    </source>
</evidence>
<dbReference type="EMBL" id="JAVRFJ010000137">
    <property type="protein sequence ID" value="MDT0574488.1"/>
    <property type="molecule type" value="Genomic_DNA"/>
</dbReference>
<keyword evidence="3" id="KW-1185">Reference proteome</keyword>
<feature type="non-terminal residue" evidence="2">
    <location>
        <position position="1"/>
    </location>
</feature>
<gene>
    <name evidence="2" type="ORF">RM704_44740</name>
</gene>
<protein>
    <recommendedName>
        <fullName evidence="4">MarR family transcriptional regulator</fullName>
    </recommendedName>
</protein>
<feature type="region of interest" description="Disordered" evidence="1">
    <location>
        <begin position="48"/>
        <end position="103"/>
    </location>
</feature>
<reference evidence="2" key="1">
    <citation type="submission" date="2024-05" db="EMBL/GenBank/DDBJ databases">
        <title>30 novel species of actinomycetes from the DSMZ collection.</title>
        <authorList>
            <person name="Nouioui I."/>
        </authorList>
    </citation>
    <scope>NUCLEOTIDE SEQUENCE</scope>
    <source>
        <strain evidence="2">DSM 3412</strain>
    </source>
</reference>
<proteinExistence type="predicted"/>
<dbReference type="Proteomes" id="UP001180737">
    <property type="component" value="Unassembled WGS sequence"/>
</dbReference>
<sequence>PDLIALYGEDPPTGLTEGEAKAAQAGAAIYGVRHTNPYADCDTLAQAFSDAPGSKPTAGTAAPDTAADTDGDSGEAPAPFEAPFGSPFGDSGPDIGEEPGLQDQILELLADGPKQLKALRAALPGFQPSSVSNACSQLKAKGLAISRKRG</sequence>
<feature type="compositionally biased region" description="Low complexity" evidence="1">
    <location>
        <begin position="56"/>
        <end position="66"/>
    </location>
</feature>